<reference evidence="1" key="1">
    <citation type="submission" date="2022-10" db="EMBL/GenBank/DDBJ databases">
        <title>Rhodococcus sp.75.</title>
        <authorList>
            <person name="Sun M."/>
        </authorList>
    </citation>
    <scope>NUCLEOTIDE SEQUENCE</scope>
    <source>
        <strain evidence="1">75</strain>
    </source>
</reference>
<gene>
    <name evidence="1" type="ORF">RHODO2019_12405</name>
</gene>
<proteinExistence type="predicted"/>
<organism evidence="1 2">
    <name type="scientific">Rhodococcus antarcticus</name>
    <dbReference type="NCBI Taxonomy" id="2987751"/>
    <lineage>
        <taxon>Bacteria</taxon>
        <taxon>Bacillati</taxon>
        <taxon>Actinomycetota</taxon>
        <taxon>Actinomycetes</taxon>
        <taxon>Mycobacteriales</taxon>
        <taxon>Nocardiaceae</taxon>
        <taxon>Rhodococcus</taxon>
    </lineage>
</organism>
<evidence type="ECO:0000313" key="1">
    <source>
        <dbReference type="EMBL" id="UZJ23981.1"/>
    </source>
</evidence>
<protein>
    <recommendedName>
        <fullName evidence="3">EcsC family protein</fullName>
    </recommendedName>
</protein>
<keyword evidence="2" id="KW-1185">Reference proteome</keyword>
<dbReference type="Proteomes" id="UP001164965">
    <property type="component" value="Chromosome"/>
</dbReference>
<sequence length="272" mass="29676">MAQAITDAHVVSVLKVVVRGSGPVLDALTRTDPFGWKQRTREPRVVEVPHEAANVVVRLKDKAVHAAVEGFHNTEYPGTAAWERMDVRARSDWWVNRIGRFTTLLVSIPGLGGIVADRFPVQDTLGAASQAMVLCAVAREHGVTDEGDQVRMLAQVLSRRTVSRELVASTAERSEQTLDAEGVRAEPGRGRSSVVTAGRALWRYGRVLRSILGELDKRPQGGFVSGMVGKLPVVGIAGDYLSERSALKKAVRQGEEWMRTHAHAPDAPKTLH</sequence>
<accession>A0ABY6NY67</accession>
<evidence type="ECO:0008006" key="3">
    <source>
        <dbReference type="Google" id="ProtNLM"/>
    </source>
</evidence>
<dbReference type="EMBL" id="CP110615">
    <property type="protein sequence ID" value="UZJ23981.1"/>
    <property type="molecule type" value="Genomic_DNA"/>
</dbReference>
<dbReference type="RefSeq" id="WP_265382088.1">
    <property type="nucleotide sequence ID" value="NZ_CP110615.1"/>
</dbReference>
<evidence type="ECO:0000313" key="2">
    <source>
        <dbReference type="Proteomes" id="UP001164965"/>
    </source>
</evidence>
<name>A0ABY6NY67_9NOCA</name>